<feature type="binding site" evidence="5 7">
    <location>
        <position position="765"/>
    </location>
    <ligand>
        <name>substrate</name>
    </ligand>
</feature>
<comment type="caution">
    <text evidence="9">The sequence shown here is derived from an EMBL/GenBank/DDBJ whole genome shotgun (WGS) entry which is preliminary data.</text>
</comment>
<dbReference type="EMBL" id="JADILY010000079">
    <property type="protein sequence ID" value="MBO8481600.1"/>
    <property type="molecule type" value="Genomic_DNA"/>
</dbReference>
<dbReference type="NCBIfam" id="TIGR00492">
    <property type="entry name" value="alr"/>
    <property type="match status" value="1"/>
</dbReference>
<dbReference type="Pfam" id="PF01168">
    <property type="entry name" value="Ala_racemase_N"/>
    <property type="match status" value="1"/>
</dbReference>
<dbReference type="Pfam" id="PF00842">
    <property type="entry name" value="Ala_racemase_C"/>
    <property type="match status" value="1"/>
</dbReference>
<dbReference type="Pfam" id="PF08245">
    <property type="entry name" value="Mur_ligase_M"/>
    <property type="match status" value="1"/>
</dbReference>
<evidence type="ECO:0000313" key="9">
    <source>
        <dbReference type="EMBL" id="MBO8481600.1"/>
    </source>
</evidence>
<comment type="function">
    <text evidence="5">Catalyzes the interconversion of L-alanine and D-alanine. May also act on other amino acids.</text>
</comment>
<reference evidence="9" key="2">
    <citation type="journal article" date="2021" name="PeerJ">
        <title>Extensive microbial diversity within the chicken gut microbiome revealed by metagenomics and culture.</title>
        <authorList>
            <person name="Gilroy R."/>
            <person name="Ravi A."/>
            <person name="Getino M."/>
            <person name="Pursley I."/>
            <person name="Horton D.L."/>
            <person name="Alikhan N.F."/>
            <person name="Baker D."/>
            <person name="Gharbi K."/>
            <person name="Hall N."/>
            <person name="Watson M."/>
            <person name="Adriaenssens E.M."/>
            <person name="Foster-Nyarko E."/>
            <person name="Jarju S."/>
            <person name="Secka A."/>
            <person name="Antonio M."/>
            <person name="Oren A."/>
            <person name="Chaudhuri R.R."/>
            <person name="La Ragione R."/>
            <person name="Hildebrand F."/>
            <person name="Pallen M.J."/>
        </authorList>
    </citation>
    <scope>NUCLEOTIDE SEQUENCE</scope>
    <source>
        <strain evidence="9">B3-2255</strain>
    </source>
</reference>
<protein>
    <recommendedName>
        <fullName evidence="5">Alanine racemase</fullName>
        <ecNumber evidence="5">5.1.1.1</ecNumber>
    </recommendedName>
</protein>
<dbReference type="Gene3D" id="3.40.1190.10">
    <property type="entry name" value="Mur-like, catalytic domain"/>
    <property type="match status" value="1"/>
</dbReference>
<dbReference type="HAMAP" id="MF_01201">
    <property type="entry name" value="Ala_racemase"/>
    <property type="match status" value="1"/>
</dbReference>
<dbReference type="InterPro" id="IPR000821">
    <property type="entry name" value="Ala_racemase"/>
</dbReference>
<evidence type="ECO:0000256" key="7">
    <source>
        <dbReference type="PIRSR" id="PIRSR600821-52"/>
    </source>
</evidence>
<dbReference type="InterPro" id="IPR035911">
    <property type="entry name" value="MurE/MurF_N"/>
</dbReference>
<dbReference type="SUPFAM" id="SSF51419">
    <property type="entry name" value="PLP-binding barrel"/>
    <property type="match status" value="1"/>
</dbReference>
<evidence type="ECO:0000313" key="10">
    <source>
        <dbReference type="Proteomes" id="UP000823772"/>
    </source>
</evidence>
<dbReference type="GO" id="GO:0005524">
    <property type="term" value="F:ATP binding"/>
    <property type="evidence" value="ECO:0007669"/>
    <property type="project" value="InterPro"/>
</dbReference>
<feature type="modified residue" description="N6-(pyridoxal phosphate)lysine" evidence="5 6">
    <location>
        <position position="492"/>
    </location>
</feature>
<dbReference type="SMART" id="SM01005">
    <property type="entry name" value="Ala_racemase_C"/>
    <property type="match status" value="1"/>
</dbReference>
<evidence type="ECO:0000256" key="4">
    <source>
        <dbReference type="ARBA" id="ARBA00023235"/>
    </source>
</evidence>
<feature type="active site" description="Proton acceptor; specific for L-alanine" evidence="5">
    <location>
        <position position="716"/>
    </location>
</feature>
<comment type="catalytic activity">
    <reaction evidence="1 5">
        <text>L-alanine = D-alanine</text>
        <dbReference type="Rhea" id="RHEA:20249"/>
        <dbReference type="ChEBI" id="CHEBI:57416"/>
        <dbReference type="ChEBI" id="CHEBI:57972"/>
        <dbReference type="EC" id="5.1.1.1"/>
    </reaction>
</comment>
<reference evidence="9" key="1">
    <citation type="submission" date="2020-10" db="EMBL/GenBank/DDBJ databases">
        <authorList>
            <person name="Gilroy R."/>
        </authorList>
    </citation>
    <scope>NUCLEOTIDE SEQUENCE</scope>
    <source>
        <strain evidence="9">B3-2255</strain>
    </source>
</reference>
<dbReference type="GO" id="GO:0016881">
    <property type="term" value="F:acid-amino acid ligase activity"/>
    <property type="evidence" value="ECO:0007669"/>
    <property type="project" value="InterPro"/>
</dbReference>
<organism evidence="9 10">
    <name type="scientific">Candidatus Merdivivens faecigallinarum</name>
    <dbReference type="NCBI Taxonomy" id="2840871"/>
    <lineage>
        <taxon>Bacteria</taxon>
        <taxon>Pseudomonadati</taxon>
        <taxon>Bacteroidota</taxon>
        <taxon>Bacteroidia</taxon>
        <taxon>Bacteroidales</taxon>
        <taxon>Muribaculaceae</taxon>
        <taxon>Muribaculaceae incertae sedis</taxon>
        <taxon>Candidatus Merdivivens</taxon>
    </lineage>
</organism>
<dbReference type="PANTHER" id="PTHR30511:SF0">
    <property type="entry name" value="ALANINE RACEMASE, CATABOLIC-RELATED"/>
    <property type="match status" value="1"/>
</dbReference>
<dbReference type="InterPro" id="IPR013221">
    <property type="entry name" value="Mur_ligase_cen"/>
</dbReference>
<dbReference type="PANTHER" id="PTHR30511">
    <property type="entry name" value="ALANINE RACEMASE"/>
    <property type="match status" value="1"/>
</dbReference>
<evidence type="ECO:0000259" key="8">
    <source>
        <dbReference type="SMART" id="SM01005"/>
    </source>
</evidence>
<sequence length="821" mass="90480">MEYTISAAARILGANAVGAGDYAFSELSVDSRRLSFPDSTLFFAIETGTNDGHKYVNDAYRMGVRCFVVSHDIPGMERLSDAVFLRVPDTLSALQRLAAYHRDRFRFPVVGITGSNGKSVVKEFLYHLLCGKYNIIRSPKSYNSQIGVPLSVWNMDASYNLAVFEAGISMPGEMERLERIVRPDIGVLTNIGAAHQENFLSMKEKALEKLKLFRDSSFIVYCADDKVADEAVRSVALTARKVTWSMENHDATVFVSGITKKEFSTSFIIKYDGREGRCEIPFTDDASLADVLHCICTAYCLDPSLLDGMLPFSTLEPVAMRLEVKQGRNGTLIINDTYNSDINSLAIALDFLSGRKGGSGCKTTLILSDILQSGCPSDILYRQVAGIVEAKSVDNIIGVGPELSSHSDFFGIGKAFYRSTEELLADFRASDFSGRLVLIKGSRSFHFERITERLEQKAHETVMEVSLGAIVHNFNRYKSRLRPDTKMICMVKASAYGAGAVEVSRTLQEHRCDALAVAVADEGVELRNEGISIPIMVMNPEMNCLNLLYDHALEPEIYSFRLLDAFIREGKSRGAVSFPIHIKIDTGMHRLGFAPEDVPALCALLKGQETVKVKSVFSHLAGSDTPSLDDFTMLQISRFKEAAETIERSAGCRVLKHILNSAGIERFPEYQMDMVRLGIGLYGISMCGDTGLRNVSTLKTTILQIRDVRAGDSIGYGRKTFVDRDSRIAVIPIGYADGLDRHLGNRAARVSVNGRLAQIVGNICMDACMIDVTGINAEEGDTVVIFGDDLPVSRLSEAIGTIPYEILTSPSQRVQRIYLND</sequence>
<comment type="similarity">
    <text evidence="5">Belongs to the alanine racemase family.</text>
</comment>
<dbReference type="InterPro" id="IPR009006">
    <property type="entry name" value="Ala_racemase/Decarboxylase_C"/>
</dbReference>
<proteinExistence type="inferred from homology"/>
<dbReference type="GO" id="GO:0030170">
    <property type="term" value="F:pyridoxal phosphate binding"/>
    <property type="evidence" value="ECO:0007669"/>
    <property type="project" value="UniProtKB-UniRule"/>
</dbReference>
<dbReference type="EC" id="5.1.1.1" evidence="5"/>
<dbReference type="Gene3D" id="3.20.20.10">
    <property type="entry name" value="Alanine racemase"/>
    <property type="match status" value="1"/>
</dbReference>
<dbReference type="InterPro" id="IPR036615">
    <property type="entry name" value="Mur_ligase_C_dom_sf"/>
</dbReference>
<evidence type="ECO:0000256" key="5">
    <source>
        <dbReference type="HAMAP-Rule" id="MF_01201"/>
    </source>
</evidence>
<dbReference type="InterPro" id="IPR011079">
    <property type="entry name" value="Ala_racemase_C"/>
</dbReference>
<dbReference type="InterPro" id="IPR029066">
    <property type="entry name" value="PLP-binding_barrel"/>
</dbReference>
<dbReference type="Gene3D" id="2.40.37.10">
    <property type="entry name" value="Lyase, Ornithine Decarboxylase, Chain A, domain 1"/>
    <property type="match status" value="1"/>
</dbReference>
<dbReference type="FunFam" id="3.20.20.10:FF:000002">
    <property type="entry name" value="Alanine racemase"/>
    <property type="match status" value="1"/>
</dbReference>
<comment type="cofactor">
    <cofactor evidence="2 5 6">
        <name>pyridoxal 5'-phosphate</name>
        <dbReference type="ChEBI" id="CHEBI:597326"/>
    </cofactor>
</comment>
<feature type="binding site" evidence="5 7">
    <location>
        <position position="590"/>
    </location>
    <ligand>
        <name>substrate</name>
    </ligand>
</feature>
<dbReference type="SUPFAM" id="SSF53623">
    <property type="entry name" value="MurD-like peptide ligases, catalytic domain"/>
    <property type="match status" value="1"/>
</dbReference>
<dbReference type="InterPro" id="IPR001608">
    <property type="entry name" value="Ala_racemase_N"/>
</dbReference>
<dbReference type="Gene3D" id="3.40.1390.10">
    <property type="entry name" value="MurE/MurF, N-terminal domain"/>
    <property type="match status" value="1"/>
</dbReference>
<evidence type="ECO:0000256" key="3">
    <source>
        <dbReference type="ARBA" id="ARBA00022898"/>
    </source>
</evidence>
<dbReference type="SUPFAM" id="SSF50621">
    <property type="entry name" value="Alanine racemase C-terminal domain-like"/>
    <property type="match status" value="1"/>
</dbReference>
<dbReference type="AlphaFoldDB" id="A0A9D9J0W4"/>
<keyword evidence="9" id="KW-0436">Ligase</keyword>
<evidence type="ECO:0000256" key="6">
    <source>
        <dbReference type="PIRSR" id="PIRSR600821-50"/>
    </source>
</evidence>
<dbReference type="SUPFAM" id="SSF63418">
    <property type="entry name" value="MurE/MurF N-terminal domain"/>
    <property type="match status" value="1"/>
</dbReference>
<dbReference type="NCBIfam" id="NF008897">
    <property type="entry name" value="PRK11930.1"/>
    <property type="match status" value="1"/>
</dbReference>
<keyword evidence="3 5" id="KW-0663">Pyridoxal phosphate</keyword>
<dbReference type="GO" id="GO:0008784">
    <property type="term" value="F:alanine racemase activity"/>
    <property type="evidence" value="ECO:0007669"/>
    <property type="project" value="UniProtKB-UniRule"/>
</dbReference>
<feature type="domain" description="Alanine racemase C-terminal" evidence="8">
    <location>
        <begin position="695"/>
        <end position="819"/>
    </location>
</feature>
<name>A0A9D9J0W4_9BACT</name>
<comment type="pathway">
    <text evidence="5">Amino-acid biosynthesis; D-alanine biosynthesis; D-alanine from L-alanine: step 1/1.</text>
</comment>
<accession>A0A9D9J0W4</accession>
<dbReference type="Proteomes" id="UP000823772">
    <property type="component" value="Unassembled WGS sequence"/>
</dbReference>
<evidence type="ECO:0000256" key="1">
    <source>
        <dbReference type="ARBA" id="ARBA00000316"/>
    </source>
</evidence>
<dbReference type="GO" id="GO:0030632">
    <property type="term" value="P:D-alanine biosynthetic process"/>
    <property type="evidence" value="ECO:0007669"/>
    <property type="project" value="UniProtKB-UniRule"/>
</dbReference>
<evidence type="ECO:0000256" key="2">
    <source>
        <dbReference type="ARBA" id="ARBA00001933"/>
    </source>
</evidence>
<dbReference type="PRINTS" id="PR00992">
    <property type="entry name" value="ALARACEMASE"/>
</dbReference>
<gene>
    <name evidence="9" type="ORF">IAC87_03535</name>
</gene>
<dbReference type="Gene3D" id="3.90.190.20">
    <property type="entry name" value="Mur ligase, C-terminal domain"/>
    <property type="match status" value="1"/>
</dbReference>
<dbReference type="InterPro" id="IPR036565">
    <property type="entry name" value="Mur-like_cat_sf"/>
</dbReference>
<dbReference type="SUPFAM" id="SSF53244">
    <property type="entry name" value="MurD-like peptide ligases, peptide-binding domain"/>
    <property type="match status" value="1"/>
</dbReference>
<dbReference type="GO" id="GO:0005829">
    <property type="term" value="C:cytosol"/>
    <property type="evidence" value="ECO:0007669"/>
    <property type="project" value="TreeGrafter"/>
</dbReference>
<keyword evidence="4 5" id="KW-0413">Isomerase</keyword>
<dbReference type="CDD" id="cd00430">
    <property type="entry name" value="PLPDE_III_AR"/>
    <property type="match status" value="1"/>
</dbReference>
<feature type="active site" description="Proton acceptor; specific for D-alanine" evidence="5">
    <location>
        <position position="492"/>
    </location>
</feature>